<reference evidence="1 2" key="1">
    <citation type="submission" date="2019-09" db="EMBL/GenBank/DDBJ databases">
        <authorList>
            <person name="Chandra G."/>
            <person name="Truman W A."/>
        </authorList>
    </citation>
    <scope>NUCLEOTIDE SEQUENCE [LARGE SCALE GENOMIC DNA]</scope>
    <source>
        <strain evidence="1">PS659</strain>
    </source>
</reference>
<name>A0A5E6QWL8_PSEFL</name>
<evidence type="ECO:0000313" key="1">
    <source>
        <dbReference type="EMBL" id="VVM59533.1"/>
    </source>
</evidence>
<proteinExistence type="predicted"/>
<sequence>MRRDLNKVRHLLTLIEACPDHMGIHRERLADKWIESGTTANPLGWDEYSYLLDRSLEAGLISIRTGSVLLTWEGHDWLDRNRTMNF</sequence>
<organism evidence="1 2">
    <name type="scientific">Pseudomonas fluorescens</name>
    <dbReference type="NCBI Taxonomy" id="294"/>
    <lineage>
        <taxon>Bacteria</taxon>
        <taxon>Pseudomonadati</taxon>
        <taxon>Pseudomonadota</taxon>
        <taxon>Gammaproteobacteria</taxon>
        <taxon>Pseudomonadales</taxon>
        <taxon>Pseudomonadaceae</taxon>
        <taxon>Pseudomonas</taxon>
    </lineage>
</organism>
<gene>
    <name evidence="1" type="ORF">PS659_01242</name>
</gene>
<dbReference type="Proteomes" id="UP000326729">
    <property type="component" value="Unassembled WGS sequence"/>
</dbReference>
<dbReference type="AlphaFoldDB" id="A0A5E6QWL8"/>
<protein>
    <submittedName>
        <fullName evidence="1">Uncharacterized protein</fullName>
    </submittedName>
</protein>
<accession>A0A5E6QWL8</accession>
<dbReference type="EMBL" id="CABVGY010000005">
    <property type="protein sequence ID" value="VVM59533.1"/>
    <property type="molecule type" value="Genomic_DNA"/>
</dbReference>
<evidence type="ECO:0000313" key="2">
    <source>
        <dbReference type="Proteomes" id="UP000326729"/>
    </source>
</evidence>